<evidence type="ECO:0000313" key="12">
    <source>
        <dbReference type="EMBL" id="GAA5811408.1"/>
    </source>
</evidence>
<feature type="transmembrane region" description="Helical" evidence="10">
    <location>
        <begin position="452"/>
        <end position="474"/>
    </location>
</feature>
<dbReference type="InterPro" id="IPR002455">
    <property type="entry name" value="GPCR3_GABA-B"/>
</dbReference>
<dbReference type="Pfam" id="PF00003">
    <property type="entry name" value="7tm_3"/>
    <property type="match status" value="1"/>
</dbReference>
<feature type="region of interest" description="Disordered" evidence="9">
    <location>
        <begin position="794"/>
        <end position="840"/>
    </location>
</feature>
<feature type="transmembrane region" description="Helical" evidence="10">
    <location>
        <begin position="380"/>
        <end position="403"/>
    </location>
</feature>
<feature type="compositionally biased region" description="Polar residues" evidence="9">
    <location>
        <begin position="794"/>
        <end position="829"/>
    </location>
</feature>
<evidence type="ECO:0000256" key="2">
    <source>
        <dbReference type="ARBA" id="ARBA00022692"/>
    </source>
</evidence>
<feature type="transmembrane region" description="Helical" evidence="10">
    <location>
        <begin position="549"/>
        <end position="571"/>
    </location>
</feature>
<dbReference type="InterPro" id="IPR028082">
    <property type="entry name" value="Peripla_BP_I"/>
</dbReference>
<sequence>MILTSELSIKLAADHIRDNNLLPDVDLKFIRYYADETSTGDVIWNAVDMIENGVDAVIGDMASASTEISAGLTGMFQIPQCSCASATETLSDKEKYPYFFRTTANVALYGDAFIEWARNMGWKRIALIYAYDGLGQQALDIIDTRASAAPIIQVDRIPVYARNARQINSKTRFVLFTGDPRFDSLNELWKKQTIPDGYIHPERWEIEGLSFNGPSAYSCTELLALGLGRALDIYPGGRSVGLMDLRKRTFDSSNMIPSFYNFSYSGPAGLILFNETGDLRVSVSSYFEISFMKNGIAIPYALVKLNEFEFNPNVTIEYLGGTTEKPADMIMRHEMNSNIYEGYGLFVFITCVIGFAFCVLMFVLVFCFRQLKPIMIASPFFCYLQITGLAMMYAGIVLCLGKPTRLKCILLQLFLSVGFSLTIGSMIAKNFRIYRIFQNVFTVQTTRLRSYYLARIVAVFTIITVLPLITWFSIYTNYEIEIVPLEITEYPLSKTTFCWLCSYPSAAYGNWGYITMAEIMVLVWGYLLILLSAFLAFKTRNINSKWSETSQIAYVSYGIAALISCPGFFLSINDYKVASYLKISSVLFAVTFSLLETTKLSMYRMNADSEVELTKPSYSSSLEENLNLNLVAKNLFDFTVQAHEGVLPVKKMARLEFFSIWELRHIILVPMKRFFVLTDKTKKNATLHSYTDCEIIPSEESNHHSFRVRTTVGLVFLFQVSDHAALERWVSWFKGGKTENSTDITKREEKIKKESSDLTKAQSATFGVENTAAISSVAQPSLAAHSSFYAPSAFGSQQMHDTPESASHNRSTSTNFTDQNIDSTANTGSFGIKSSWPRYP</sequence>
<dbReference type="PANTHER" id="PTHR10519">
    <property type="entry name" value="GABA-B RECEPTOR"/>
    <property type="match status" value="1"/>
</dbReference>
<evidence type="ECO:0000256" key="5">
    <source>
        <dbReference type="ARBA" id="ARBA00023136"/>
    </source>
</evidence>
<feature type="transmembrane region" description="Helical" evidence="10">
    <location>
        <begin position="343"/>
        <end position="368"/>
    </location>
</feature>
<dbReference type="PROSITE" id="PS50259">
    <property type="entry name" value="G_PROTEIN_RECEP_F3_4"/>
    <property type="match status" value="1"/>
</dbReference>
<organism evidence="12 13">
    <name type="scientific">Mucor flavus</name>
    <dbReference type="NCBI Taxonomy" id="439312"/>
    <lineage>
        <taxon>Eukaryota</taxon>
        <taxon>Fungi</taxon>
        <taxon>Fungi incertae sedis</taxon>
        <taxon>Mucoromycota</taxon>
        <taxon>Mucoromycotina</taxon>
        <taxon>Mucoromycetes</taxon>
        <taxon>Mucorales</taxon>
        <taxon>Mucorineae</taxon>
        <taxon>Mucoraceae</taxon>
        <taxon>Mucor</taxon>
    </lineage>
</organism>
<evidence type="ECO:0000256" key="8">
    <source>
        <dbReference type="ARBA" id="ARBA00023224"/>
    </source>
</evidence>
<protein>
    <recommendedName>
        <fullName evidence="11">G-protein coupled receptors family 3 profile domain-containing protein</fullName>
    </recommendedName>
</protein>
<feature type="domain" description="G-protein coupled receptors family 3 profile" evidence="11">
    <location>
        <begin position="343"/>
        <end position="565"/>
    </location>
</feature>
<dbReference type="InterPro" id="IPR001828">
    <property type="entry name" value="ANF_lig-bd_rcpt"/>
</dbReference>
<keyword evidence="13" id="KW-1185">Reference proteome</keyword>
<gene>
    <name evidence="12" type="ORF">MFLAVUS_004844</name>
</gene>
<evidence type="ECO:0000256" key="1">
    <source>
        <dbReference type="ARBA" id="ARBA00004141"/>
    </source>
</evidence>
<keyword evidence="5 10" id="KW-0472">Membrane</keyword>
<dbReference type="PANTHER" id="PTHR10519:SF20">
    <property type="entry name" value="G-PROTEIN COUPLED RECEPTOR 156-RELATED"/>
    <property type="match status" value="1"/>
</dbReference>
<dbReference type="SUPFAM" id="SSF50729">
    <property type="entry name" value="PH domain-like"/>
    <property type="match status" value="1"/>
</dbReference>
<keyword evidence="3 10" id="KW-1133">Transmembrane helix</keyword>
<dbReference type="InterPro" id="IPR017978">
    <property type="entry name" value="GPCR_3_C"/>
</dbReference>
<dbReference type="EMBL" id="BAABUK010000010">
    <property type="protein sequence ID" value="GAA5811408.1"/>
    <property type="molecule type" value="Genomic_DNA"/>
</dbReference>
<evidence type="ECO:0000256" key="4">
    <source>
        <dbReference type="ARBA" id="ARBA00023040"/>
    </source>
</evidence>
<keyword evidence="4" id="KW-0297">G-protein coupled receptor</keyword>
<dbReference type="CDD" id="cd15047">
    <property type="entry name" value="7tmC_GABA-B-like"/>
    <property type="match status" value="1"/>
</dbReference>
<feature type="transmembrane region" description="Helical" evidence="10">
    <location>
        <begin position="513"/>
        <end position="537"/>
    </location>
</feature>
<dbReference type="SUPFAM" id="SSF53822">
    <property type="entry name" value="Periplasmic binding protein-like I"/>
    <property type="match status" value="1"/>
</dbReference>
<evidence type="ECO:0000256" key="10">
    <source>
        <dbReference type="SAM" id="Phobius"/>
    </source>
</evidence>
<comment type="caution">
    <text evidence="12">The sequence shown here is derived from an EMBL/GenBank/DDBJ whole genome shotgun (WGS) entry which is preliminary data.</text>
</comment>
<feature type="transmembrane region" description="Helical" evidence="10">
    <location>
        <begin position="409"/>
        <end position="431"/>
    </location>
</feature>
<feature type="transmembrane region" description="Helical" evidence="10">
    <location>
        <begin position="577"/>
        <end position="595"/>
    </location>
</feature>
<dbReference type="Gene3D" id="3.40.50.2300">
    <property type="match status" value="1"/>
</dbReference>
<proteinExistence type="predicted"/>
<evidence type="ECO:0000256" key="3">
    <source>
        <dbReference type="ARBA" id="ARBA00022989"/>
    </source>
</evidence>
<keyword evidence="2 10" id="KW-0812">Transmembrane</keyword>
<dbReference type="Proteomes" id="UP001473302">
    <property type="component" value="Unassembled WGS sequence"/>
</dbReference>
<evidence type="ECO:0000313" key="13">
    <source>
        <dbReference type="Proteomes" id="UP001473302"/>
    </source>
</evidence>
<dbReference type="PRINTS" id="PR00248">
    <property type="entry name" value="GPCRMGR"/>
</dbReference>
<name>A0ABP9YX16_9FUNG</name>
<keyword evidence="6" id="KW-0675">Receptor</keyword>
<evidence type="ECO:0000259" key="11">
    <source>
        <dbReference type="PROSITE" id="PS50259"/>
    </source>
</evidence>
<dbReference type="InterPro" id="IPR000337">
    <property type="entry name" value="GPCR_3"/>
</dbReference>
<keyword evidence="8" id="KW-0807">Transducer</keyword>
<comment type="subcellular location">
    <subcellularLocation>
        <location evidence="1">Membrane</location>
        <topology evidence="1">Multi-pass membrane protein</topology>
    </subcellularLocation>
</comment>
<evidence type="ECO:0000256" key="6">
    <source>
        <dbReference type="ARBA" id="ARBA00023170"/>
    </source>
</evidence>
<keyword evidence="7" id="KW-0325">Glycoprotein</keyword>
<accession>A0ABP9YX16</accession>
<evidence type="ECO:0000256" key="9">
    <source>
        <dbReference type="SAM" id="MobiDB-lite"/>
    </source>
</evidence>
<evidence type="ECO:0000256" key="7">
    <source>
        <dbReference type="ARBA" id="ARBA00023180"/>
    </source>
</evidence>
<reference evidence="12 13" key="1">
    <citation type="submission" date="2024-04" db="EMBL/GenBank/DDBJ databases">
        <title>genome sequences of Mucor flavus KT1a and Helicostylum pulchrum KT1b strains isolated from the surface of a dry-aged beef.</title>
        <authorList>
            <person name="Toyotome T."/>
            <person name="Hosono M."/>
            <person name="Torimaru M."/>
            <person name="Fukuda K."/>
            <person name="Mikami N."/>
        </authorList>
    </citation>
    <scope>NUCLEOTIDE SEQUENCE [LARGE SCALE GENOMIC DNA]</scope>
    <source>
        <strain evidence="12 13">KT1a</strain>
    </source>
</reference>
<dbReference type="Pfam" id="PF01094">
    <property type="entry name" value="ANF_receptor"/>
    <property type="match status" value="1"/>
</dbReference>